<dbReference type="Gene3D" id="2.10.25.10">
    <property type="entry name" value="Laminin"/>
    <property type="match status" value="1"/>
</dbReference>
<feature type="disulfide bond" evidence="1">
    <location>
        <begin position="56"/>
        <end position="65"/>
    </location>
</feature>
<dbReference type="PROSITE" id="PS01186">
    <property type="entry name" value="EGF_2"/>
    <property type="match status" value="1"/>
</dbReference>
<keyword evidence="1" id="KW-1015">Disulfide bond</keyword>
<keyword evidence="1" id="KW-0245">EGF-like domain</keyword>
<evidence type="ECO:0000313" key="4">
    <source>
        <dbReference type="EMBL" id="MEQ2201458.1"/>
    </source>
</evidence>
<keyword evidence="5" id="KW-1185">Reference proteome</keyword>
<evidence type="ECO:0000256" key="1">
    <source>
        <dbReference type="PROSITE-ProRule" id="PRU00076"/>
    </source>
</evidence>
<dbReference type="PROSITE" id="PS50026">
    <property type="entry name" value="EGF_3"/>
    <property type="match status" value="1"/>
</dbReference>
<feature type="domain" description="EGF-like" evidence="3">
    <location>
        <begin position="30"/>
        <end position="66"/>
    </location>
</feature>
<sequence>MATRSSASVVSCMCPPGHMTKETSLGRVCIYTLCASRPCRHGTCVAHSLSRYSCHCREGYQGRHCEVALAVFHSEGGNSLSLSSMFAISICVMAFLGSYVDYVIFYLW</sequence>
<dbReference type="SMART" id="SM00181">
    <property type="entry name" value="EGF"/>
    <property type="match status" value="1"/>
</dbReference>
<keyword evidence="2" id="KW-1133">Transmembrane helix</keyword>
<accession>A0ABV0R151</accession>
<evidence type="ECO:0000313" key="5">
    <source>
        <dbReference type="Proteomes" id="UP001434883"/>
    </source>
</evidence>
<keyword evidence="2" id="KW-0472">Membrane</keyword>
<feature type="transmembrane region" description="Helical" evidence="2">
    <location>
        <begin position="85"/>
        <end position="107"/>
    </location>
</feature>
<reference evidence="4 5" key="1">
    <citation type="submission" date="2021-06" db="EMBL/GenBank/DDBJ databases">
        <authorList>
            <person name="Palmer J.M."/>
        </authorList>
    </citation>
    <scope>NUCLEOTIDE SEQUENCE [LARGE SCALE GENOMIC DNA]</scope>
    <source>
        <strain evidence="4 5">XC_2019</strain>
        <tissue evidence="4">Muscle</tissue>
    </source>
</reference>
<protein>
    <recommendedName>
        <fullName evidence="3">EGF-like domain-containing protein</fullName>
    </recommendedName>
</protein>
<organism evidence="4 5">
    <name type="scientific">Xenoophorus captivus</name>
    <dbReference type="NCBI Taxonomy" id="1517983"/>
    <lineage>
        <taxon>Eukaryota</taxon>
        <taxon>Metazoa</taxon>
        <taxon>Chordata</taxon>
        <taxon>Craniata</taxon>
        <taxon>Vertebrata</taxon>
        <taxon>Euteleostomi</taxon>
        <taxon>Actinopterygii</taxon>
        <taxon>Neopterygii</taxon>
        <taxon>Teleostei</taxon>
        <taxon>Neoteleostei</taxon>
        <taxon>Acanthomorphata</taxon>
        <taxon>Ovalentaria</taxon>
        <taxon>Atherinomorphae</taxon>
        <taxon>Cyprinodontiformes</taxon>
        <taxon>Goodeidae</taxon>
        <taxon>Xenoophorus</taxon>
    </lineage>
</organism>
<name>A0ABV0R151_9TELE</name>
<keyword evidence="2" id="KW-0812">Transmembrane</keyword>
<evidence type="ECO:0000259" key="3">
    <source>
        <dbReference type="PROSITE" id="PS50026"/>
    </source>
</evidence>
<dbReference type="PROSITE" id="PS00022">
    <property type="entry name" value="EGF_1"/>
    <property type="match status" value="1"/>
</dbReference>
<dbReference type="Proteomes" id="UP001434883">
    <property type="component" value="Unassembled WGS sequence"/>
</dbReference>
<feature type="disulfide bond" evidence="1">
    <location>
        <begin position="34"/>
        <end position="44"/>
    </location>
</feature>
<comment type="caution">
    <text evidence="1">Lacks conserved residue(s) required for the propagation of feature annotation.</text>
</comment>
<dbReference type="Pfam" id="PF00008">
    <property type="entry name" value="EGF"/>
    <property type="match status" value="1"/>
</dbReference>
<dbReference type="EMBL" id="JAHRIN010027874">
    <property type="protein sequence ID" value="MEQ2201458.1"/>
    <property type="molecule type" value="Genomic_DNA"/>
</dbReference>
<gene>
    <name evidence="4" type="ORF">XENOCAPTIV_012717</name>
</gene>
<dbReference type="SUPFAM" id="SSF57196">
    <property type="entry name" value="EGF/Laminin"/>
    <property type="match status" value="1"/>
</dbReference>
<comment type="caution">
    <text evidence="4">The sequence shown here is derived from an EMBL/GenBank/DDBJ whole genome shotgun (WGS) entry which is preliminary data.</text>
</comment>
<proteinExistence type="predicted"/>
<dbReference type="InterPro" id="IPR000742">
    <property type="entry name" value="EGF"/>
</dbReference>
<dbReference type="CDD" id="cd00054">
    <property type="entry name" value="EGF_CA"/>
    <property type="match status" value="1"/>
</dbReference>
<evidence type="ECO:0000256" key="2">
    <source>
        <dbReference type="SAM" id="Phobius"/>
    </source>
</evidence>